<protein>
    <submittedName>
        <fullName evidence="3">Fructose-bisphosphate aldolase, class II</fullName>
    </submittedName>
</protein>
<dbReference type="GO" id="GO:0016832">
    <property type="term" value="F:aldehyde-lyase activity"/>
    <property type="evidence" value="ECO:0007669"/>
    <property type="project" value="InterPro"/>
</dbReference>
<dbReference type="InterPro" id="IPR050246">
    <property type="entry name" value="Class_II_FBP_aldolase"/>
</dbReference>
<evidence type="ECO:0000313" key="4">
    <source>
        <dbReference type="Proteomes" id="UP000198243"/>
    </source>
</evidence>
<dbReference type="GO" id="GO:0005975">
    <property type="term" value="P:carbohydrate metabolic process"/>
    <property type="evidence" value="ECO:0007669"/>
    <property type="project" value="InterPro"/>
</dbReference>
<dbReference type="PANTHER" id="PTHR30304:SF0">
    <property type="entry name" value="D-TAGATOSE-1,6-BISPHOSPHATE ALDOLASE SUBUNIT GATY-RELATED"/>
    <property type="match status" value="1"/>
</dbReference>
<feature type="binding site" evidence="2">
    <location>
        <position position="177"/>
    </location>
    <ligand>
        <name>Zn(2+)</name>
        <dbReference type="ChEBI" id="CHEBI:29105"/>
        <label>1</label>
        <note>catalytic</note>
    </ligand>
</feature>
<organism evidence="3 4">
    <name type="scientific">Micromonospora coriariae</name>
    <dbReference type="NCBI Taxonomy" id="285665"/>
    <lineage>
        <taxon>Bacteria</taxon>
        <taxon>Bacillati</taxon>
        <taxon>Actinomycetota</taxon>
        <taxon>Actinomycetes</taxon>
        <taxon>Micromonosporales</taxon>
        <taxon>Micromonosporaceae</taxon>
        <taxon>Micromonospora</taxon>
    </lineage>
</organism>
<evidence type="ECO:0000256" key="1">
    <source>
        <dbReference type="PIRSR" id="PIRSR001359-1"/>
    </source>
</evidence>
<dbReference type="NCBIfam" id="TIGR00167">
    <property type="entry name" value="cbbA"/>
    <property type="match status" value="1"/>
</dbReference>
<evidence type="ECO:0000256" key="2">
    <source>
        <dbReference type="PIRSR" id="PIRSR001359-3"/>
    </source>
</evidence>
<dbReference type="EMBL" id="LT607412">
    <property type="protein sequence ID" value="SCF04971.1"/>
    <property type="molecule type" value="Genomic_DNA"/>
</dbReference>
<dbReference type="PIRSF" id="PIRSF001359">
    <property type="entry name" value="F_bP_aldolase_II"/>
    <property type="match status" value="1"/>
</dbReference>
<dbReference type="GO" id="GO:0008270">
    <property type="term" value="F:zinc ion binding"/>
    <property type="evidence" value="ECO:0007669"/>
    <property type="project" value="InterPro"/>
</dbReference>
<dbReference type="RefSeq" id="WP_089020196.1">
    <property type="nucleotide sequence ID" value="NZ_LT607412.1"/>
</dbReference>
<dbReference type="CDD" id="cd00947">
    <property type="entry name" value="TBP_aldolase_IIB"/>
    <property type="match status" value="1"/>
</dbReference>
<dbReference type="Gene3D" id="3.20.20.70">
    <property type="entry name" value="Aldolase class I"/>
    <property type="match status" value="1"/>
</dbReference>
<proteinExistence type="predicted"/>
<keyword evidence="2" id="KW-0862">Zinc</keyword>
<name>A0A1C4X9T2_9ACTN</name>
<dbReference type="InterPro" id="IPR000771">
    <property type="entry name" value="FBA_II"/>
</dbReference>
<gene>
    <name evidence="3" type="ORF">GA0070607_4875</name>
</gene>
<dbReference type="SUPFAM" id="SSF51569">
    <property type="entry name" value="Aldolase"/>
    <property type="match status" value="1"/>
</dbReference>
<dbReference type="OrthoDB" id="9803995at2"/>
<dbReference type="Pfam" id="PF01116">
    <property type="entry name" value="F_bP_aldolase"/>
    <property type="match status" value="1"/>
</dbReference>
<feature type="binding site" evidence="2">
    <location>
        <position position="105"/>
    </location>
    <ligand>
        <name>Zn(2+)</name>
        <dbReference type="ChEBI" id="CHEBI:29105"/>
        <label>2</label>
    </ligand>
</feature>
<accession>A0A1C4X9T2</accession>
<feature type="binding site" evidence="2">
    <location>
        <position position="135"/>
    </location>
    <ligand>
        <name>Zn(2+)</name>
        <dbReference type="ChEBI" id="CHEBI:29105"/>
        <label>2</label>
    </ligand>
</feature>
<keyword evidence="2" id="KW-0479">Metal-binding</keyword>
<dbReference type="AlphaFoldDB" id="A0A1C4X9T2"/>
<feature type="binding site" evidence="2">
    <location>
        <position position="84"/>
    </location>
    <ligand>
        <name>Zn(2+)</name>
        <dbReference type="ChEBI" id="CHEBI:29105"/>
        <label>1</label>
        <note>catalytic</note>
    </ligand>
</feature>
<comment type="cofactor">
    <cofactor evidence="2">
        <name>Zn(2+)</name>
        <dbReference type="ChEBI" id="CHEBI:29105"/>
    </cofactor>
    <text evidence="2">Binds 2 Zn(2+) ions per subunit. One is catalytic and the other provides a structural contribution.</text>
</comment>
<dbReference type="InterPro" id="IPR013785">
    <property type="entry name" value="Aldolase_TIM"/>
</dbReference>
<reference evidence="4" key="1">
    <citation type="submission" date="2016-06" db="EMBL/GenBank/DDBJ databases">
        <authorList>
            <person name="Varghese N."/>
            <person name="Submissions Spin"/>
        </authorList>
    </citation>
    <scope>NUCLEOTIDE SEQUENCE [LARGE SCALE GENOMIC DNA]</scope>
    <source>
        <strain evidence="4">DSM 44875</strain>
    </source>
</reference>
<dbReference type="Proteomes" id="UP000198243">
    <property type="component" value="Chromosome I"/>
</dbReference>
<feature type="binding site" evidence="2">
    <location>
        <position position="205"/>
    </location>
    <ligand>
        <name>Zn(2+)</name>
        <dbReference type="ChEBI" id="CHEBI:29105"/>
        <label>1</label>
        <note>catalytic</note>
    </ligand>
</feature>
<dbReference type="PANTHER" id="PTHR30304">
    <property type="entry name" value="D-TAGATOSE-1,6-BISPHOSPHATE ALDOLASE"/>
    <property type="match status" value="1"/>
</dbReference>
<evidence type="ECO:0000313" key="3">
    <source>
        <dbReference type="EMBL" id="SCF04971.1"/>
    </source>
</evidence>
<feature type="active site" description="Proton donor" evidence="1">
    <location>
        <position position="83"/>
    </location>
</feature>
<keyword evidence="4" id="KW-1185">Reference proteome</keyword>
<sequence length="277" mass="28395">MTLASMAELVIPAARDRRAVGAFNVIQLEHAEGIVAGAESAGRPVVLQLSENTARYHGSLAPLALACLRIAAEASVPVCVHLDHATRRELVEQAVELGVPSVMVDASGHSYEKNVALTAELAAWCQSRGVWVEAELGAIGGKDGAHKPGVRTDPDEAAAFVAATGVDALAVAVGSSHAMLSRDAVLDDELIAAIAAKVPVPLVLHGSSGVSEAGLRSAVAHGMAKINIATHLNASLTGAVRRALAADEDLVDPRKYLGPGRDAVAGQVAHLVTLLAP</sequence>